<name>A0A1M5JXV7_9SPHI</name>
<dbReference type="Proteomes" id="UP000184287">
    <property type="component" value="Unassembled WGS sequence"/>
</dbReference>
<proteinExistence type="predicted"/>
<protein>
    <submittedName>
        <fullName evidence="3">Por secretion system C-terminal sorting domain-containing protein</fullName>
    </submittedName>
</protein>
<evidence type="ECO:0000313" key="3">
    <source>
        <dbReference type="EMBL" id="SHG45348.1"/>
    </source>
</evidence>
<feature type="domain" description="Secretion system C-terminal sorting" evidence="2">
    <location>
        <begin position="78"/>
        <end position="152"/>
    </location>
</feature>
<dbReference type="Pfam" id="PF18962">
    <property type="entry name" value="Por_Secre_tail"/>
    <property type="match status" value="1"/>
</dbReference>
<gene>
    <name evidence="3" type="ORF">SAMN04488522_105549</name>
</gene>
<reference evidence="4" key="1">
    <citation type="submission" date="2016-11" db="EMBL/GenBank/DDBJ databases">
        <authorList>
            <person name="Varghese N."/>
            <person name="Submissions S."/>
        </authorList>
    </citation>
    <scope>NUCLEOTIDE SEQUENCE [LARGE SCALE GENOMIC DNA]</scope>
    <source>
        <strain evidence="4">DSM 16990</strain>
    </source>
</reference>
<dbReference type="InterPro" id="IPR026444">
    <property type="entry name" value="Secre_tail"/>
</dbReference>
<dbReference type="NCBIfam" id="TIGR04183">
    <property type="entry name" value="Por_Secre_tail"/>
    <property type="match status" value="1"/>
</dbReference>
<dbReference type="STRING" id="288992.SAMN04488522_105549"/>
<dbReference type="OrthoDB" id="1266341at2"/>
<dbReference type="RefSeq" id="WP_073235445.1">
    <property type="nucleotide sequence ID" value="NZ_FQUQ01000005.1"/>
</dbReference>
<evidence type="ECO:0000256" key="1">
    <source>
        <dbReference type="SAM" id="SignalP"/>
    </source>
</evidence>
<keyword evidence="1" id="KW-0732">Signal</keyword>
<keyword evidence="4" id="KW-1185">Reference proteome</keyword>
<evidence type="ECO:0000313" key="4">
    <source>
        <dbReference type="Proteomes" id="UP000184287"/>
    </source>
</evidence>
<sequence length="155" mass="17390">MNKLYFILATLFMVSFANSSFAQKLTFSYDASGNQTERKWVCANCKTANDLATAAKMLSTAKEDQKDDGFATARSIKVYPNPLSESLNVTWQTTEKIFLKSIEVFNVAGNKVFSARYEPGHRETQISFLKLPPGVYILVGYYSDSKTESVKLIKI</sequence>
<organism evidence="3 4">
    <name type="scientific">Pedobacter caeni</name>
    <dbReference type="NCBI Taxonomy" id="288992"/>
    <lineage>
        <taxon>Bacteria</taxon>
        <taxon>Pseudomonadati</taxon>
        <taxon>Bacteroidota</taxon>
        <taxon>Sphingobacteriia</taxon>
        <taxon>Sphingobacteriales</taxon>
        <taxon>Sphingobacteriaceae</taxon>
        <taxon>Pedobacter</taxon>
    </lineage>
</organism>
<dbReference type="EMBL" id="FQUQ01000005">
    <property type="protein sequence ID" value="SHG45348.1"/>
    <property type="molecule type" value="Genomic_DNA"/>
</dbReference>
<evidence type="ECO:0000259" key="2">
    <source>
        <dbReference type="Pfam" id="PF18962"/>
    </source>
</evidence>
<accession>A0A1M5JXV7</accession>
<feature type="chain" id="PRO_5009911487" evidence="1">
    <location>
        <begin position="23"/>
        <end position="155"/>
    </location>
</feature>
<feature type="signal peptide" evidence="1">
    <location>
        <begin position="1"/>
        <end position="22"/>
    </location>
</feature>
<dbReference type="AlphaFoldDB" id="A0A1M5JXV7"/>